<gene>
    <name evidence="4" type="ORF">GCM10008101_24570</name>
</gene>
<dbReference type="RefSeq" id="WP_189450423.1">
    <property type="nucleotide sequence ID" value="NZ_BMXY01000004.1"/>
</dbReference>
<evidence type="ECO:0000256" key="2">
    <source>
        <dbReference type="SAM" id="SignalP"/>
    </source>
</evidence>
<evidence type="ECO:0000256" key="1">
    <source>
        <dbReference type="ARBA" id="ARBA00022729"/>
    </source>
</evidence>
<feature type="chain" id="PRO_5046888594" description="Outer membrane protein beta-barrel domain-containing protein" evidence="2">
    <location>
        <begin position="20"/>
        <end position="207"/>
    </location>
</feature>
<keyword evidence="1 2" id="KW-0732">Signal</keyword>
<proteinExistence type="predicted"/>
<dbReference type="InterPro" id="IPR011250">
    <property type="entry name" value="OMP/PagP_B-barrel"/>
</dbReference>
<dbReference type="EMBL" id="BMXY01000004">
    <property type="protein sequence ID" value="GGZ69496.1"/>
    <property type="molecule type" value="Genomic_DNA"/>
</dbReference>
<dbReference type="Pfam" id="PF13505">
    <property type="entry name" value="OMP_b-brl"/>
    <property type="match status" value="1"/>
</dbReference>
<dbReference type="SUPFAM" id="SSF56925">
    <property type="entry name" value="OMPA-like"/>
    <property type="match status" value="1"/>
</dbReference>
<comment type="caution">
    <text evidence="4">The sequence shown here is derived from an EMBL/GenBank/DDBJ whole genome shotgun (WGS) entry which is preliminary data.</text>
</comment>
<evidence type="ECO:0000313" key="5">
    <source>
        <dbReference type="Proteomes" id="UP000643403"/>
    </source>
</evidence>
<dbReference type="InterPro" id="IPR027385">
    <property type="entry name" value="Beta-barrel_OMP"/>
</dbReference>
<evidence type="ECO:0000313" key="4">
    <source>
        <dbReference type="EMBL" id="GGZ69496.1"/>
    </source>
</evidence>
<name>A0ABQ3C9V3_9GAMM</name>
<feature type="domain" description="Outer membrane protein beta-barrel" evidence="3">
    <location>
        <begin position="6"/>
        <end position="193"/>
    </location>
</feature>
<sequence>MKTKILALALALAPFAASAAPLSYTYVEGGWNKLHVEDDLLDNPEADGGFIRGSYDLGSGVNVFGGVSRASEDFGLAPGVTADLDLTQYELGLGYHQSMSDRVDFIAELAYARLDADLDVSGYGKIGDDIKGGRAALGVRGQFNDALEGLLKVNYYGGGDFDETFTGVIGAQYKFNPTWGITAEIEHGELVSSNEDTRYMVGVRASF</sequence>
<dbReference type="Gene3D" id="2.40.160.10">
    <property type="entry name" value="Porin"/>
    <property type="match status" value="1"/>
</dbReference>
<keyword evidence="5" id="KW-1185">Reference proteome</keyword>
<dbReference type="InterPro" id="IPR023614">
    <property type="entry name" value="Porin_dom_sf"/>
</dbReference>
<protein>
    <recommendedName>
        <fullName evidence="3">Outer membrane protein beta-barrel domain-containing protein</fullName>
    </recommendedName>
</protein>
<organism evidence="4 5">
    <name type="scientific">Cognatilysobacter xinjiangensis</name>
    <dbReference type="NCBI Taxonomy" id="546892"/>
    <lineage>
        <taxon>Bacteria</taxon>
        <taxon>Pseudomonadati</taxon>
        <taxon>Pseudomonadota</taxon>
        <taxon>Gammaproteobacteria</taxon>
        <taxon>Lysobacterales</taxon>
        <taxon>Lysobacteraceae</taxon>
        <taxon>Cognatilysobacter</taxon>
    </lineage>
</organism>
<reference evidence="5" key="1">
    <citation type="journal article" date="2019" name="Int. J. Syst. Evol. Microbiol.">
        <title>The Global Catalogue of Microorganisms (GCM) 10K type strain sequencing project: providing services to taxonomists for standard genome sequencing and annotation.</title>
        <authorList>
            <consortium name="The Broad Institute Genomics Platform"/>
            <consortium name="The Broad Institute Genome Sequencing Center for Infectious Disease"/>
            <person name="Wu L."/>
            <person name="Ma J."/>
        </authorList>
    </citation>
    <scope>NUCLEOTIDE SEQUENCE [LARGE SCALE GENOMIC DNA]</scope>
    <source>
        <strain evidence="5">KCTC 22558</strain>
    </source>
</reference>
<feature type="signal peptide" evidence="2">
    <location>
        <begin position="1"/>
        <end position="19"/>
    </location>
</feature>
<accession>A0ABQ3C9V3</accession>
<dbReference type="Proteomes" id="UP000643403">
    <property type="component" value="Unassembled WGS sequence"/>
</dbReference>
<evidence type="ECO:0000259" key="3">
    <source>
        <dbReference type="Pfam" id="PF13505"/>
    </source>
</evidence>